<evidence type="ECO:0000256" key="1">
    <source>
        <dbReference type="ARBA" id="ARBA00004115"/>
    </source>
</evidence>
<evidence type="ECO:0000256" key="9">
    <source>
        <dbReference type="ARBA" id="ARBA00023316"/>
    </source>
</evidence>
<dbReference type="PANTHER" id="PTHR28285:SF1">
    <property type="entry name" value="PROTEIN BIG1"/>
    <property type="match status" value="1"/>
</dbReference>
<keyword evidence="5 11" id="KW-0732">Signal</keyword>
<dbReference type="GO" id="GO:0009272">
    <property type="term" value="P:fungal-type cell wall biogenesis"/>
    <property type="evidence" value="ECO:0007669"/>
    <property type="project" value="TreeGrafter"/>
</dbReference>
<feature type="transmembrane region" description="Helical" evidence="10">
    <location>
        <begin position="254"/>
        <end position="277"/>
    </location>
</feature>
<keyword evidence="4 10" id="KW-0812">Transmembrane</keyword>
<dbReference type="InterPro" id="IPR037654">
    <property type="entry name" value="Big1"/>
</dbReference>
<keyword evidence="9" id="KW-0961">Cell wall biogenesis/degradation</keyword>
<evidence type="ECO:0000256" key="6">
    <source>
        <dbReference type="ARBA" id="ARBA00022824"/>
    </source>
</evidence>
<dbReference type="GO" id="GO:0071555">
    <property type="term" value="P:cell wall organization"/>
    <property type="evidence" value="ECO:0007669"/>
    <property type="project" value="UniProtKB-KW"/>
</dbReference>
<sequence length="303" mass="32893">MYNALLSALALAVSCAYGYENSSPLFVYSTSSLKIGSIPVVASASTIESTLLDSLKSCPTKNYLIVSQPGVSADDFSSPRNTPLLHDQLSTTDADQTSIQVRDVVDTIDTSALLGNLAKGCSRSIQTIDTPSTMIPEVKGNTNEKVFYTELPALSEGLSPEERHVIMLQHDTYVSTMIDTYFKNGDYTLIYTTTSVHAQKNTVPASESREYQAELPLADVMHNGELRRSLAKRQDGNTTNQTVVDGPLFDKYQFLSPGIFMGGFVSLILLSILYVGVSALSSLQVTYGAFDKDQGQLAAKKQQ</sequence>
<evidence type="ECO:0000256" key="2">
    <source>
        <dbReference type="ARBA" id="ARBA00008203"/>
    </source>
</evidence>
<dbReference type="AlphaFoldDB" id="A0AAN8I414"/>
<keyword evidence="7 10" id="KW-1133">Transmembrane helix</keyword>
<proteinExistence type="inferred from homology"/>
<gene>
    <name evidence="13" type="ORF">OHC33_009791</name>
</gene>
<keyword evidence="8 10" id="KW-0472">Membrane</keyword>
<name>A0AAN8I414_9EURO</name>
<evidence type="ECO:0000259" key="12">
    <source>
        <dbReference type="Pfam" id="PF20520"/>
    </source>
</evidence>
<feature type="signal peptide" evidence="11">
    <location>
        <begin position="1"/>
        <end position="18"/>
    </location>
</feature>
<reference evidence="13 14" key="1">
    <citation type="submission" date="2022-12" db="EMBL/GenBank/DDBJ databases">
        <title>Genomic features and morphological characterization of a novel Knufia sp. strain isolated from spacecraft assembly facility.</title>
        <authorList>
            <person name="Teixeira M."/>
            <person name="Chander A.M."/>
            <person name="Stajich J.E."/>
            <person name="Venkateswaran K."/>
        </authorList>
    </citation>
    <scope>NUCLEOTIDE SEQUENCE [LARGE SCALE GENOMIC DNA]</scope>
    <source>
        <strain evidence="13 14">FJI-L2-BK-P2</strain>
    </source>
</reference>
<dbReference type="GO" id="GO:0005789">
    <property type="term" value="C:endoplasmic reticulum membrane"/>
    <property type="evidence" value="ECO:0007669"/>
    <property type="project" value="UniProtKB-SubCell"/>
</dbReference>
<keyword evidence="14" id="KW-1185">Reference proteome</keyword>
<comment type="similarity">
    <text evidence="2">Belongs to the BIG1 family.</text>
</comment>
<dbReference type="EMBL" id="JAKLMC020000038">
    <property type="protein sequence ID" value="KAK5949250.1"/>
    <property type="molecule type" value="Genomic_DNA"/>
</dbReference>
<protein>
    <recommendedName>
        <fullName evidence="3">Protein BIG1</fullName>
    </recommendedName>
</protein>
<evidence type="ECO:0000256" key="3">
    <source>
        <dbReference type="ARBA" id="ARBA00022089"/>
    </source>
</evidence>
<dbReference type="Pfam" id="PF20520">
    <property type="entry name" value="Ac45-VOA1_TM"/>
    <property type="match status" value="1"/>
</dbReference>
<evidence type="ECO:0000256" key="10">
    <source>
        <dbReference type="SAM" id="Phobius"/>
    </source>
</evidence>
<comment type="caution">
    <text evidence="13">The sequence shown here is derived from an EMBL/GenBank/DDBJ whole genome shotgun (WGS) entry which is preliminary data.</text>
</comment>
<feature type="domain" description="V-type proton ATPase subunit S1/VOA1 transmembrane" evidence="12">
    <location>
        <begin position="253"/>
        <end position="292"/>
    </location>
</feature>
<dbReference type="PANTHER" id="PTHR28285">
    <property type="entry name" value="PROTEIN BIG1"/>
    <property type="match status" value="1"/>
</dbReference>
<accession>A0AAN8I414</accession>
<evidence type="ECO:0000313" key="13">
    <source>
        <dbReference type="EMBL" id="KAK5949250.1"/>
    </source>
</evidence>
<comment type="subcellular location">
    <subcellularLocation>
        <location evidence="1">Endoplasmic reticulum membrane</location>
        <topology evidence="1">Single-pass type I membrane protein</topology>
    </subcellularLocation>
</comment>
<evidence type="ECO:0000256" key="11">
    <source>
        <dbReference type="SAM" id="SignalP"/>
    </source>
</evidence>
<evidence type="ECO:0000256" key="8">
    <source>
        <dbReference type="ARBA" id="ARBA00023136"/>
    </source>
</evidence>
<evidence type="ECO:0000256" key="7">
    <source>
        <dbReference type="ARBA" id="ARBA00022989"/>
    </source>
</evidence>
<evidence type="ECO:0000313" key="14">
    <source>
        <dbReference type="Proteomes" id="UP001316803"/>
    </source>
</evidence>
<dbReference type="GO" id="GO:0006078">
    <property type="term" value="P:(1-&gt;6)-beta-D-glucan biosynthetic process"/>
    <property type="evidence" value="ECO:0007669"/>
    <property type="project" value="TreeGrafter"/>
</dbReference>
<organism evidence="13 14">
    <name type="scientific">Knufia fluminis</name>
    <dbReference type="NCBI Taxonomy" id="191047"/>
    <lineage>
        <taxon>Eukaryota</taxon>
        <taxon>Fungi</taxon>
        <taxon>Dikarya</taxon>
        <taxon>Ascomycota</taxon>
        <taxon>Pezizomycotina</taxon>
        <taxon>Eurotiomycetes</taxon>
        <taxon>Chaetothyriomycetidae</taxon>
        <taxon>Chaetothyriales</taxon>
        <taxon>Trichomeriaceae</taxon>
        <taxon>Knufia</taxon>
    </lineage>
</organism>
<evidence type="ECO:0000256" key="5">
    <source>
        <dbReference type="ARBA" id="ARBA00022729"/>
    </source>
</evidence>
<feature type="chain" id="PRO_5042929315" description="Protein BIG1" evidence="11">
    <location>
        <begin position="19"/>
        <end position="303"/>
    </location>
</feature>
<dbReference type="InterPro" id="IPR046756">
    <property type="entry name" value="VAS1/VOA1_TM"/>
</dbReference>
<keyword evidence="6" id="KW-0256">Endoplasmic reticulum</keyword>
<dbReference type="Proteomes" id="UP001316803">
    <property type="component" value="Unassembled WGS sequence"/>
</dbReference>
<evidence type="ECO:0000256" key="4">
    <source>
        <dbReference type="ARBA" id="ARBA00022692"/>
    </source>
</evidence>